<organism evidence="2 3">
    <name type="scientific">Adineta ricciae</name>
    <name type="common">Rotifer</name>
    <dbReference type="NCBI Taxonomy" id="249248"/>
    <lineage>
        <taxon>Eukaryota</taxon>
        <taxon>Metazoa</taxon>
        <taxon>Spiralia</taxon>
        <taxon>Gnathifera</taxon>
        <taxon>Rotifera</taxon>
        <taxon>Eurotatoria</taxon>
        <taxon>Bdelloidea</taxon>
        <taxon>Adinetida</taxon>
        <taxon>Adinetidae</taxon>
        <taxon>Adineta</taxon>
    </lineage>
</organism>
<dbReference type="InterPro" id="IPR029058">
    <property type="entry name" value="AB_hydrolase_fold"/>
</dbReference>
<dbReference type="GO" id="GO:0004185">
    <property type="term" value="F:serine-type carboxypeptidase activity"/>
    <property type="evidence" value="ECO:0007669"/>
    <property type="project" value="InterPro"/>
</dbReference>
<dbReference type="GO" id="GO:0006508">
    <property type="term" value="P:proteolysis"/>
    <property type="evidence" value="ECO:0007669"/>
    <property type="project" value="InterPro"/>
</dbReference>
<dbReference type="Gene3D" id="3.40.50.1820">
    <property type="entry name" value="alpha/beta hydrolase"/>
    <property type="match status" value="1"/>
</dbReference>
<dbReference type="EMBL" id="CAJNOR010000094">
    <property type="protein sequence ID" value="CAF0794458.1"/>
    <property type="molecule type" value="Genomic_DNA"/>
</dbReference>
<evidence type="ECO:0008006" key="4">
    <source>
        <dbReference type="Google" id="ProtNLM"/>
    </source>
</evidence>
<accession>A0A813SD48</accession>
<dbReference type="InterPro" id="IPR001563">
    <property type="entry name" value="Peptidase_S10"/>
</dbReference>
<dbReference type="Pfam" id="PF00450">
    <property type="entry name" value="Peptidase_S10"/>
    <property type="match status" value="1"/>
</dbReference>
<feature type="non-terminal residue" evidence="2">
    <location>
        <position position="1"/>
    </location>
</feature>
<comment type="similarity">
    <text evidence="1">Belongs to the peptidase S10 family.</text>
</comment>
<dbReference type="Proteomes" id="UP000663828">
    <property type="component" value="Unassembled WGS sequence"/>
</dbReference>
<keyword evidence="3" id="KW-1185">Reference proteome</keyword>
<evidence type="ECO:0000313" key="2">
    <source>
        <dbReference type="EMBL" id="CAF0794458.1"/>
    </source>
</evidence>
<comment type="caution">
    <text evidence="2">The sequence shown here is derived from an EMBL/GenBank/DDBJ whole genome shotgun (WGS) entry which is preliminary data.</text>
</comment>
<evidence type="ECO:0000256" key="1">
    <source>
        <dbReference type="ARBA" id="ARBA00009431"/>
    </source>
</evidence>
<protein>
    <recommendedName>
        <fullName evidence="4">Serine carboxypeptidase-like protein</fullName>
    </recommendedName>
</protein>
<sequence>GDGLIDPYNQWDYGSALYQFGLIDEVELERVNLESDLARTAIELKQYLVAYALFSNLLDEFYTDKTGLHNVYNYLQTQMSDSFNYYIPWVTASDNRRKIHVGNLRYNDGDVVGIALANDMMQSIVNKVTTIANNNYKVLIYNGLLDVIIASPLTMNWLDKFEWQYADDLRHAERKVWKVKDDDREVAGYIKRAHSFFVAWVRNAGHMVPAEQPRAAFDLIDRFVSALENE</sequence>
<reference evidence="2" key="1">
    <citation type="submission" date="2021-02" db="EMBL/GenBank/DDBJ databases">
        <authorList>
            <person name="Nowell W R."/>
        </authorList>
    </citation>
    <scope>NUCLEOTIDE SEQUENCE</scope>
</reference>
<proteinExistence type="inferred from homology"/>
<dbReference type="PROSITE" id="PS00560">
    <property type="entry name" value="CARBOXYPEPT_SER_HIS"/>
    <property type="match status" value="1"/>
</dbReference>
<dbReference type="SUPFAM" id="SSF53474">
    <property type="entry name" value="alpha/beta-Hydrolases"/>
    <property type="match status" value="1"/>
</dbReference>
<dbReference type="AlphaFoldDB" id="A0A813SD48"/>
<name>A0A813SD48_ADIRI</name>
<gene>
    <name evidence="2" type="ORF">XAT740_LOCUS2653</name>
</gene>
<dbReference type="InterPro" id="IPR033124">
    <property type="entry name" value="Ser_caboxypep_his_AS"/>
</dbReference>
<evidence type="ECO:0000313" key="3">
    <source>
        <dbReference type="Proteomes" id="UP000663828"/>
    </source>
</evidence>